<gene>
    <name evidence="1" type="ORF">IWW38_005581</name>
</gene>
<accession>A0ACC1LW67</accession>
<sequence length="103" mass="11910">MFTRIAERSKAVEDAREAAEAKPIPPGSVYDEFRKDNFGDFVEDNPDMNDKELGTGFYEMWDKLDDAVRQTYVERVSKQKKKYNSEVAAYNTRNPHTPIISDN</sequence>
<keyword evidence="2" id="KW-1185">Reference proteome</keyword>
<evidence type="ECO:0000313" key="1">
    <source>
        <dbReference type="EMBL" id="KAJ2883147.1"/>
    </source>
</evidence>
<name>A0ACC1LW67_9FUNG</name>
<evidence type="ECO:0000313" key="2">
    <source>
        <dbReference type="Proteomes" id="UP001139981"/>
    </source>
</evidence>
<dbReference type="EMBL" id="JANBVB010002687">
    <property type="protein sequence ID" value="KAJ2883147.1"/>
    <property type="molecule type" value="Genomic_DNA"/>
</dbReference>
<feature type="non-terminal residue" evidence="1">
    <location>
        <position position="103"/>
    </location>
</feature>
<proteinExistence type="predicted"/>
<comment type="caution">
    <text evidence="1">The sequence shown here is derived from an EMBL/GenBank/DDBJ whole genome shotgun (WGS) entry which is preliminary data.</text>
</comment>
<reference evidence="1" key="1">
    <citation type="submission" date="2022-07" db="EMBL/GenBank/DDBJ databases">
        <title>Phylogenomic reconstructions and comparative analyses of Kickxellomycotina fungi.</title>
        <authorList>
            <person name="Reynolds N.K."/>
            <person name="Stajich J.E."/>
            <person name="Barry K."/>
            <person name="Grigoriev I.V."/>
            <person name="Crous P."/>
            <person name="Smith M.E."/>
        </authorList>
    </citation>
    <scope>NUCLEOTIDE SEQUENCE</scope>
    <source>
        <strain evidence="1">CBS 190363</strain>
    </source>
</reference>
<organism evidence="1 2">
    <name type="scientific">Coemansia aciculifera</name>
    <dbReference type="NCBI Taxonomy" id="417176"/>
    <lineage>
        <taxon>Eukaryota</taxon>
        <taxon>Fungi</taxon>
        <taxon>Fungi incertae sedis</taxon>
        <taxon>Zoopagomycota</taxon>
        <taxon>Kickxellomycotina</taxon>
        <taxon>Kickxellomycetes</taxon>
        <taxon>Kickxellales</taxon>
        <taxon>Kickxellaceae</taxon>
        <taxon>Coemansia</taxon>
    </lineage>
</organism>
<dbReference type="Proteomes" id="UP001139981">
    <property type="component" value="Unassembled WGS sequence"/>
</dbReference>
<protein>
    <submittedName>
        <fullName evidence="1">Uncharacterized protein</fullName>
    </submittedName>
</protein>